<accession>A0A9P6EX31</accession>
<evidence type="ECO:0000256" key="1">
    <source>
        <dbReference type="SAM" id="MobiDB-lite"/>
    </source>
</evidence>
<keyword evidence="3" id="KW-1185">Reference proteome</keyword>
<feature type="compositionally biased region" description="Low complexity" evidence="1">
    <location>
        <begin position="225"/>
        <end position="288"/>
    </location>
</feature>
<dbReference type="Proteomes" id="UP000723463">
    <property type="component" value="Unassembled WGS sequence"/>
</dbReference>
<proteinExistence type="predicted"/>
<dbReference type="EMBL" id="JAAAXW010000406">
    <property type="protein sequence ID" value="KAF9537415.1"/>
    <property type="molecule type" value="Genomic_DNA"/>
</dbReference>
<organism evidence="2 3">
    <name type="scientific">Mortierella hygrophila</name>
    <dbReference type="NCBI Taxonomy" id="979708"/>
    <lineage>
        <taxon>Eukaryota</taxon>
        <taxon>Fungi</taxon>
        <taxon>Fungi incertae sedis</taxon>
        <taxon>Mucoromycota</taxon>
        <taxon>Mortierellomycotina</taxon>
        <taxon>Mortierellomycetes</taxon>
        <taxon>Mortierellales</taxon>
        <taxon>Mortierellaceae</taxon>
        <taxon>Mortierella</taxon>
    </lineage>
</organism>
<sequence>MTLISSSVPLDTFYCHTNTLAHQNNTSSTANEQALSWLHFEPATVSTPIKNNKYRTLASIQAQSLQQHLHLLNNSDNLSPVSPTSAKPSLLDTQSTSSITTTTSTAPTTTSITKESTTTHSITAALQAMDASHGTCFLTWIHNPTNLDYISLRLRPLCLEYPLVDVANVLRWIGADWSSTDCKALFRAVTSNWDQSKRRILAFLLIRDEEMRQKAKSKLVEFAHKSSTTTSRKSTQPRTPGSSSSSSSSISPQQQHQRIQPTMHYQQRIQQQQQQQQQQQRKQQQQLQPVTVGTSVLSIIDNNSNNNNNNNNAFSSWRGGVNMTTLENIAAASLITGIDMTLPLSTSSLLSSSSIAASGSAPAACASTTSTNLYSRRFSPY</sequence>
<protein>
    <submittedName>
        <fullName evidence="2">Uncharacterized protein</fullName>
    </submittedName>
</protein>
<feature type="region of interest" description="Disordered" evidence="1">
    <location>
        <begin position="220"/>
        <end position="288"/>
    </location>
</feature>
<comment type="caution">
    <text evidence="2">The sequence shown here is derived from an EMBL/GenBank/DDBJ whole genome shotgun (WGS) entry which is preliminary data.</text>
</comment>
<feature type="compositionally biased region" description="Low complexity" evidence="1">
    <location>
        <begin position="93"/>
        <end position="113"/>
    </location>
</feature>
<gene>
    <name evidence="2" type="ORF">EC957_008294</name>
</gene>
<name>A0A9P6EX31_9FUNG</name>
<reference evidence="2" key="1">
    <citation type="journal article" date="2020" name="Fungal Divers.">
        <title>Resolving the Mortierellaceae phylogeny through synthesis of multi-gene phylogenetics and phylogenomics.</title>
        <authorList>
            <person name="Vandepol N."/>
            <person name="Liber J."/>
            <person name="Desiro A."/>
            <person name="Na H."/>
            <person name="Kennedy M."/>
            <person name="Barry K."/>
            <person name="Grigoriev I.V."/>
            <person name="Miller A.N."/>
            <person name="O'Donnell K."/>
            <person name="Stajich J.E."/>
            <person name="Bonito G."/>
        </authorList>
    </citation>
    <scope>NUCLEOTIDE SEQUENCE</scope>
    <source>
        <strain evidence="2">NRRL 2591</strain>
    </source>
</reference>
<evidence type="ECO:0000313" key="2">
    <source>
        <dbReference type="EMBL" id="KAF9537415.1"/>
    </source>
</evidence>
<dbReference type="AlphaFoldDB" id="A0A9P6EX31"/>
<feature type="region of interest" description="Disordered" evidence="1">
    <location>
        <begin position="76"/>
        <end position="113"/>
    </location>
</feature>
<evidence type="ECO:0000313" key="3">
    <source>
        <dbReference type="Proteomes" id="UP000723463"/>
    </source>
</evidence>